<dbReference type="InterPro" id="IPR038084">
    <property type="entry name" value="PduO/GlcC-like_sf"/>
</dbReference>
<geneLocation type="plasmid" evidence="1 2">
    <name>pGABEKP28_1</name>
</geneLocation>
<dbReference type="SUPFAM" id="SSF143744">
    <property type="entry name" value="GlcG-like"/>
    <property type="match status" value="1"/>
</dbReference>
<sequence>MQLTAQDIQQQQSESRLSHFDFQLAWQLGQSLQQRASAENWPVAIEVYAFGQTLFLAALPGSSPDNLAWMTRKRNTVLRFGHASMLVGLNNQQNGKPMEQQNWIAQSDYTDHGGSFPLINMSGVVFGAVSVSGLPSEEDHQLALWGIQQLQRHLSQAG</sequence>
<gene>
    <name evidence="1" type="ORF">N5580_19255</name>
</gene>
<dbReference type="InterPro" id="IPR005624">
    <property type="entry name" value="PduO/GlcC-like"/>
</dbReference>
<dbReference type="Pfam" id="PF03928">
    <property type="entry name" value="HbpS-like"/>
    <property type="match status" value="1"/>
</dbReference>
<dbReference type="RefSeq" id="WP_269950587.1">
    <property type="nucleotide sequence ID" value="NZ_CP104759.1"/>
</dbReference>
<evidence type="ECO:0000313" key="2">
    <source>
        <dbReference type="Proteomes" id="UP001211544"/>
    </source>
</evidence>
<dbReference type="Proteomes" id="UP001211544">
    <property type="component" value="Plasmid pGABEKP28_1"/>
</dbReference>
<dbReference type="PANTHER" id="PTHR28255">
    <property type="match status" value="1"/>
</dbReference>
<reference evidence="1 2" key="1">
    <citation type="journal article" date="2022" name="J Glob Antimicrob Resist">
        <title>First complete genome of a multidrug resistant strain of the novel human pathogen Kalamiella piersonii (GABEKP28) identified in human saliva.</title>
        <authorList>
            <person name="McDonagh F."/>
            <person name="Singh N.K."/>
            <person name="Venkateswaran K."/>
            <person name="Lonappan A.M."/>
            <person name="Hallahan B."/>
            <person name="Tuohy A."/>
            <person name="Burke L."/>
            <person name="Kovarova A."/>
            <person name="Miliotis G."/>
        </authorList>
    </citation>
    <scope>NUCLEOTIDE SEQUENCE [LARGE SCALE GENOMIC DNA]</scope>
    <source>
        <strain evidence="1 2">GABEKP28</strain>
    </source>
</reference>
<keyword evidence="1" id="KW-0614">Plasmid</keyword>
<dbReference type="PIRSF" id="PIRSF008757">
    <property type="entry name" value="UCP008757"/>
    <property type="match status" value="1"/>
</dbReference>
<organism evidence="1 2">
    <name type="scientific">Pantoea piersonii</name>
    <dbReference type="NCBI Taxonomy" id="2364647"/>
    <lineage>
        <taxon>Bacteria</taxon>
        <taxon>Pseudomonadati</taxon>
        <taxon>Pseudomonadota</taxon>
        <taxon>Gammaproteobacteria</taxon>
        <taxon>Enterobacterales</taxon>
        <taxon>Erwiniaceae</taxon>
        <taxon>Pantoea</taxon>
    </lineage>
</organism>
<proteinExistence type="predicted"/>
<dbReference type="KEGG" id="kpie:N5580_19255"/>
<protein>
    <submittedName>
        <fullName evidence="1">Heme-degrading domain-containing protein</fullName>
    </submittedName>
</protein>
<dbReference type="InterPro" id="IPR010371">
    <property type="entry name" value="YBR137W-like"/>
</dbReference>
<accession>A0AAJ5UCA6</accession>
<dbReference type="PANTHER" id="PTHR28255:SF1">
    <property type="entry name" value="UPF0303 PROTEIN YBR137W"/>
    <property type="match status" value="1"/>
</dbReference>
<keyword evidence="2" id="KW-1185">Reference proteome</keyword>
<evidence type="ECO:0000313" key="1">
    <source>
        <dbReference type="EMBL" id="WBG93215.1"/>
    </source>
</evidence>
<dbReference type="AlphaFoldDB" id="A0AAJ5UCA6"/>
<dbReference type="Gene3D" id="3.30.450.150">
    <property type="entry name" value="Haem-degrading domain"/>
    <property type="match status" value="1"/>
</dbReference>
<dbReference type="EMBL" id="CP104759">
    <property type="protein sequence ID" value="WBG93215.1"/>
    <property type="molecule type" value="Genomic_DNA"/>
</dbReference>
<name>A0AAJ5UCA6_9GAMM</name>
<dbReference type="NCBIfam" id="NF002696">
    <property type="entry name" value="PRK02487.1-5"/>
    <property type="match status" value="1"/>
</dbReference>